<dbReference type="Proteomes" id="UP000321513">
    <property type="component" value="Unassembled WGS sequence"/>
</dbReference>
<proteinExistence type="predicted"/>
<reference evidence="1 2" key="1">
    <citation type="submission" date="2019-07" db="EMBL/GenBank/DDBJ databases">
        <title>Whole genome shotgun sequence of Segetibacter aerophilus NBRC 106135.</title>
        <authorList>
            <person name="Hosoyama A."/>
            <person name="Uohara A."/>
            <person name="Ohji S."/>
            <person name="Ichikawa N."/>
        </authorList>
    </citation>
    <scope>NUCLEOTIDE SEQUENCE [LARGE SCALE GENOMIC DNA]</scope>
    <source>
        <strain evidence="1 2">NBRC 106135</strain>
    </source>
</reference>
<sequence>MILLYFCLALVVSGVFNIIYLNNLSRQHYEEIKNFKGRTASSKEFQKAVDELEEPILLEAC</sequence>
<dbReference type="AlphaFoldDB" id="A0A512BD30"/>
<gene>
    <name evidence="1" type="ORF">SAE01_23720</name>
</gene>
<dbReference type="RefSeq" id="WP_147203992.1">
    <property type="nucleotide sequence ID" value="NZ_BJYT01000008.1"/>
</dbReference>
<protein>
    <submittedName>
        <fullName evidence="1">Uncharacterized protein</fullName>
    </submittedName>
</protein>
<evidence type="ECO:0000313" key="1">
    <source>
        <dbReference type="EMBL" id="GEO09876.1"/>
    </source>
</evidence>
<keyword evidence="2" id="KW-1185">Reference proteome</keyword>
<evidence type="ECO:0000313" key="2">
    <source>
        <dbReference type="Proteomes" id="UP000321513"/>
    </source>
</evidence>
<accession>A0A512BD30</accession>
<dbReference type="EMBL" id="BJYT01000008">
    <property type="protein sequence ID" value="GEO09876.1"/>
    <property type="molecule type" value="Genomic_DNA"/>
</dbReference>
<name>A0A512BD30_9BACT</name>
<comment type="caution">
    <text evidence="1">The sequence shown here is derived from an EMBL/GenBank/DDBJ whole genome shotgun (WGS) entry which is preliminary data.</text>
</comment>
<organism evidence="1 2">
    <name type="scientific">Segetibacter aerophilus</name>
    <dbReference type="NCBI Taxonomy" id="670293"/>
    <lineage>
        <taxon>Bacteria</taxon>
        <taxon>Pseudomonadati</taxon>
        <taxon>Bacteroidota</taxon>
        <taxon>Chitinophagia</taxon>
        <taxon>Chitinophagales</taxon>
        <taxon>Chitinophagaceae</taxon>
        <taxon>Segetibacter</taxon>
    </lineage>
</organism>